<evidence type="ECO:0000313" key="5">
    <source>
        <dbReference type="Proteomes" id="UP000185839"/>
    </source>
</evidence>
<name>A0A1N7MMW9_9FLAO</name>
<dbReference type="InterPro" id="IPR001296">
    <property type="entry name" value="Glyco_trans_1"/>
</dbReference>
<accession>A0A1N7MMW9</accession>
<dbReference type="PANTHER" id="PTHR46401">
    <property type="entry name" value="GLYCOSYLTRANSFERASE WBBK-RELATED"/>
    <property type="match status" value="1"/>
</dbReference>
<dbReference type="Gene3D" id="3.40.50.2000">
    <property type="entry name" value="Glycogen Phosphorylase B"/>
    <property type="match status" value="2"/>
</dbReference>
<dbReference type="CDD" id="cd03809">
    <property type="entry name" value="GT4_MtfB-like"/>
    <property type="match status" value="1"/>
</dbReference>
<evidence type="ECO:0000313" key="4">
    <source>
        <dbReference type="EMBL" id="SIS87504.1"/>
    </source>
</evidence>
<feature type="domain" description="Glycosyltransferase subfamily 4-like N-terminal" evidence="3">
    <location>
        <begin position="57"/>
        <end position="169"/>
    </location>
</feature>
<reference evidence="5" key="1">
    <citation type="submission" date="2017-01" db="EMBL/GenBank/DDBJ databases">
        <authorList>
            <person name="Varghese N."/>
            <person name="Submissions S."/>
        </authorList>
    </citation>
    <scope>NUCLEOTIDE SEQUENCE [LARGE SCALE GENOMIC DNA]</scope>
    <source>
        <strain evidence="5">DSM 23145</strain>
    </source>
</reference>
<evidence type="ECO:0000256" key="1">
    <source>
        <dbReference type="ARBA" id="ARBA00022679"/>
    </source>
</evidence>
<dbReference type="Pfam" id="PF13439">
    <property type="entry name" value="Glyco_transf_4"/>
    <property type="match status" value="1"/>
</dbReference>
<dbReference type="EMBL" id="FTOI01000009">
    <property type="protein sequence ID" value="SIS87504.1"/>
    <property type="molecule type" value="Genomic_DNA"/>
</dbReference>
<organism evidence="4 5">
    <name type="scientific">Kaistella chaponensis</name>
    <dbReference type="NCBI Taxonomy" id="713588"/>
    <lineage>
        <taxon>Bacteria</taxon>
        <taxon>Pseudomonadati</taxon>
        <taxon>Bacteroidota</taxon>
        <taxon>Flavobacteriia</taxon>
        <taxon>Flavobacteriales</taxon>
        <taxon>Weeksellaceae</taxon>
        <taxon>Chryseobacterium group</taxon>
        <taxon>Kaistella</taxon>
    </lineage>
</organism>
<proteinExistence type="predicted"/>
<keyword evidence="1 4" id="KW-0808">Transferase</keyword>
<feature type="domain" description="Glycosyl transferase family 1" evidence="2">
    <location>
        <begin position="187"/>
        <end position="337"/>
    </location>
</feature>
<keyword evidence="5" id="KW-1185">Reference proteome</keyword>
<dbReference type="STRING" id="713588.SAMN05421789_10994"/>
<dbReference type="InterPro" id="IPR028098">
    <property type="entry name" value="Glyco_trans_4-like_N"/>
</dbReference>
<dbReference type="RefSeq" id="WP_076387412.1">
    <property type="nucleotide sequence ID" value="NZ_FTOI01000009.1"/>
</dbReference>
<evidence type="ECO:0000259" key="3">
    <source>
        <dbReference type="Pfam" id="PF13439"/>
    </source>
</evidence>
<dbReference type="OrthoDB" id="9801609at2"/>
<dbReference type="AlphaFoldDB" id="A0A1N7MMW9"/>
<sequence length="367" mass="42642">MKIAFDGKRFFNNSSGLGNYSRDLVRILGTYFPENQYVLFNKNQSEKGKEILNLPNVSFLETSKGNFSRQFKMGKDAQQINADIFHGLSGELPLKWTEKPIKKIVTIHDLIFMRFPQYYSFFDRKIHFWKFKKAAEQADLIIAISEQTKQDIIHYLKVPESKIRVIYQGCHQSFKENQSAQYLISIKEKFNLPERFILNVGTIEERKNLLNIVKAIQGTEIPLVVIGKKTKYYKKVQNFIDKNALQRQVLFLENVSMEELAAIYKLADIFVYPSFFEGFGIPIIEALFSKTPVITSNLSCLPEAGGEDSVYINPHHFEDIKAKILFLWNNESERNRRAAKSLEFVQKFNDKEIGKNLQSVYQEVMSK</sequence>
<dbReference type="PANTHER" id="PTHR46401:SF2">
    <property type="entry name" value="GLYCOSYLTRANSFERASE WBBK-RELATED"/>
    <property type="match status" value="1"/>
</dbReference>
<dbReference type="GO" id="GO:0016757">
    <property type="term" value="F:glycosyltransferase activity"/>
    <property type="evidence" value="ECO:0007669"/>
    <property type="project" value="InterPro"/>
</dbReference>
<dbReference type="Pfam" id="PF00534">
    <property type="entry name" value="Glycos_transf_1"/>
    <property type="match status" value="1"/>
</dbReference>
<protein>
    <submittedName>
        <fullName evidence="4">Glycosyltransferase involved in cell wall bisynthesis</fullName>
    </submittedName>
</protein>
<gene>
    <name evidence="4" type="ORF">SAMN05421789_10994</name>
</gene>
<dbReference type="SUPFAM" id="SSF53756">
    <property type="entry name" value="UDP-Glycosyltransferase/glycogen phosphorylase"/>
    <property type="match status" value="1"/>
</dbReference>
<dbReference type="Proteomes" id="UP000185839">
    <property type="component" value="Unassembled WGS sequence"/>
</dbReference>
<evidence type="ECO:0000259" key="2">
    <source>
        <dbReference type="Pfam" id="PF00534"/>
    </source>
</evidence>